<comment type="caution">
    <text evidence="2">The sequence shown here is derived from an EMBL/GenBank/DDBJ whole genome shotgun (WGS) entry which is preliminary data.</text>
</comment>
<evidence type="ECO:0000313" key="2">
    <source>
        <dbReference type="EMBL" id="RAV14171.1"/>
    </source>
</evidence>
<proteinExistence type="predicted"/>
<dbReference type="EMBL" id="QMFB01000027">
    <property type="protein sequence ID" value="RAV14171.1"/>
    <property type="molecule type" value="Genomic_DNA"/>
</dbReference>
<dbReference type="Proteomes" id="UP000250369">
    <property type="component" value="Unassembled WGS sequence"/>
</dbReference>
<dbReference type="OrthoDB" id="2942514at2"/>
<keyword evidence="1" id="KW-0472">Membrane</keyword>
<keyword evidence="1" id="KW-1133">Transmembrane helix</keyword>
<dbReference type="RefSeq" id="WP_113035080.1">
    <property type="nucleotide sequence ID" value="NZ_QMFB01000027.1"/>
</dbReference>
<feature type="transmembrane region" description="Helical" evidence="1">
    <location>
        <begin position="177"/>
        <end position="198"/>
    </location>
</feature>
<name>A0A329M278_9BACL</name>
<feature type="transmembrane region" description="Helical" evidence="1">
    <location>
        <begin position="205"/>
        <end position="220"/>
    </location>
</feature>
<evidence type="ECO:0000313" key="3">
    <source>
        <dbReference type="Proteomes" id="UP000250369"/>
    </source>
</evidence>
<accession>A0A329M278</accession>
<organism evidence="2 3">
    <name type="scientific">Paenibacillus contaminans</name>
    <dbReference type="NCBI Taxonomy" id="450362"/>
    <lineage>
        <taxon>Bacteria</taxon>
        <taxon>Bacillati</taxon>
        <taxon>Bacillota</taxon>
        <taxon>Bacilli</taxon>
        <taxon>Bacillales</taxon>
        <taxon>Paenibacillaceae</taxon>
        <taxon>Paenibacillus</taxon>
    </lineage>
</organism>
<reference evidence="2 3" key="1">
    <citation type="journal article" date="2009" name="Int. J. Syst. Evol. Microbiol.">
        <title>Paenibacillus contaminans sp. nov., isolated from a contaminated laboratory plate.</title>
        <authorList>
            <person name="Chou J.H."/>
            <person name="Lee J.H."/>
            <person name="Lin M.C."/>
            <person name="Chang P.S."/>
            <person name="Arun A.B."/>
            <person name="Young C.C."/>
            <person name="Chen W.M."/>
        </authorList>
    </citation>
    <scope>NUCLEOTIDE SEQUENCE [LARGE SCALE GENOMIC DNA]</scope>
    <source>
        <strain evidence="2 3">CKOBP-6</strain>
    </source>
</reference>
<keyword evidence="1" id="KW-0812">Transmembrane</keyword>
<feature type="transmembrane region" description="Helical" evidence="1">
    <location>
        <begin position="148"/>
        <end position="171"/>
    </location>
</feature>
<feature type="transmembrane region" description="Helical" evidence="1">
    <location>
        <begin position="107"/>
        <end position="127"/>
    </location>
</feature>
<feature type="transmembrane region" description="Helical" evidence="1">
    <location>
        <begin position="82"/>
        <end position="101"/>
    </location>
</feature>
<keyword evidence="3" id="KW-1185">Reference proteome</keyword>
<protein>
    <submittedName>
        <fullName evidence="2">Uncharacterized protein</fullName>
    </submittedName>
</protein>
<sequence>MSEDQELSRLEKQWKNRFERYTSPEPTTEQTFRLLARIKETEETKPADLRAELEAAQSAQSDASKLAGLFLAQWNFYGLRSWLLTGIVMLLLSVMINAGTGNEMSGLLAWMKGGSLVMIAVMGYAFRSRNKGNDIVEVLSYYSLTHQMFARFIIVMALQVAITLPLSFLILGGESSFSYVLGSFMPIFFFGTIGFTCAMWLGHRAGVMVTLFVWLSQMLLDRGGKTLSMFQLPWNEHVIGMTVGMAGLAGLLLCSVLLKNNLKRDLQ</sequence>
<gene>
    <name evidence="2" type="ORF">DQG23_31880</name>
</gene>
<feature type="transmembrane region" description="Helical" evidence="1">
    <location>
        <begin position="240"/>
        <end position="258"/>
    </location>
</feature>
<dbReference type="AlphaFoldDB" id="A0A329M278"/>
<evidence type="ECO:0000256" key="1">
    <source>
        <dbReference type="SAM" id="Phobius"/>
    </source>
</evidence>